<evidence type="ECO:0008006" key="4">
    <source>
        <dbReference type="Google" id="ProtNLM"/>
    </source>
</evidence>
<dbReference type="PROSITE" id="PS51257">
    <property type="entry name" value="PROKAR_LIPOPROTEIN"/>
    <property type="match status" value="1"/>
</dbReference>
<comment type="caution">
    <text evidence="2">The sequence shown here is derived from an EMBL/GenBank/DDBJ whole genome shotgun (WGS) entry which is preliminary data.</text>
</comment>
<dbReference type="RefSeq" id="WP_135986852.1">
    <property type="nucleotide sequence ID" value="NZ_JAASQM010000001.1"/>
</dbReference>
<dbReference type="OrthoDB" id="6057763at2"/>
<evidence type="ECO:0000313" key="3">
    <source>
        <dbReference type="Proteomes" id="UP000309848"/>
    </source>
</evidence>
<evidence type="ECO:0000256" key="1">
    <source>
        <dbReference type="SAM" id="MobiDB-lite"/>
    </source>
</evidence>
<dbReference type="AlphaFoldDB" id="A0A4S1W9Z8"/>
<protein>
    <recommendedName>
        <fullName evidence="4">Lipoprotein</fullName>
    </recommendedName>
</protein>
<proteinExistence type="predicted"/>
<feature type="compositionally biased region" description="Low complexity" evidence="1">
    <location>
        <begin position="46"/>
        <end position="61"/>
    </location>
</feature>
<feature type="region of interest" description="Disordered" evidence="1">
    <location>
        <begin position="33"/>
        <end position="61"/>
    </location>
</feature>
<dbReference type="EMBL" id="SRXU01000008">
    <property type="protein sequence ID" value="TGX39243.1"/>
    <property type="molecule type" value="Genomic_DNA"/>
</dbReference>
<gene>
    <name evidence="2" type="ORF">E5A74_17150</name>
</gene>
<dbReference type="Proteomes" id="UP000309848">
    <property type="component" value="Unassembled WGS sequence"/>
</dbReference>
<organism evidence="2 3">
    <name type="scientific">Sphingomonas naasensis</name>
    <dbReference type="NCBI Taxonomy" id="1344951"/>
    <lineage>
        <taxon>Bacteria</taxon>
        <taxon>Pseudomonadati</taxon>
        <taxon>Pseudomonadota</taxon>
        <taxon>Alphaproteobacteria</taxon>
        <taxon>Sphingomonadales</taxon>
        <taxon>Sphingomonadaceae</taxon>
        <taxon>Sphingomonas</taxon>
    </lineage>
</organism>
<evidence type="ECO:0000313" key="2">
    <source>
        <dbReference type="EMBL" id="TGX39243.1"/>
    </source>
</evidence>
<accession>A0A4S1W9Z8</accession>
<sequence>MRNTVMIAALLSLAACGGGGERTPANDTVAVPENGAVTLPAPPATPADTPSTASSAADSGTGIPAALQGRWGLVPADCTSTKGDNKGLLTISGDTLRFYESVGTLGNVVSREPTRIVADFAMTGEGQQWTRRMVLDMHESGKTLIRRELGDDAMPNPLRYQRCA</sequence>
<reference evidence="2 3" key="1">
    <citation type="submission" date="2019-04" db="EMBL/GenBank/DDBJ databases">
        <title>Sphingomonas psychrotolerans sp. nov., isolated from soil in the Tianshan Mountains, Xinjiang, China.</title>
        <authorList>
            <person name="Luo Y."/>
            <person name="Sheng H."/>
        </authorList>
    </citation>
    <scope>NUCLEOTIDE SEQUENCE [LARGE SCALE GENOMIC DNA]</scope>
    <source>
        <strain evidence="2 3">KIS18-15</strain>
    </source>
</reference>
<keyword evidence="3" id="KW-1185">Reference proteome</keyword>
<name>A0A4S1W9Z8_9SPHN</name>